<protein>
    <recommendedName>
        <fullName evidence="4">INO80 complex subunit B-like conserved region domain-containing protein</fullName>
    </recommendedName>
</protein>
<dbReference type="Pfam" id="PF04795">
    <property type="entry name" value="PAPA-1"/>
    <property type="match status" value="1"/>
</dbReference>
<dbReference type="InterPro" id="IPR021684">
    <property type="entry name" value="WBP1-like"/>
</dbReference>
<feature type="compositionally biased region" description="Basic residues" evidence="2">
    <location>
        <begin position="26"/>
        <end position="45"/>
    </location>
</feature>
<feature type="region of interest" description="Disordered" evidence="2">
    <location>
        <begin position="122"/>
        <end position="151"/>
    </location>
</feature>
<dbReference type="GO" id="GO:0031011">
    <property type="term" value="C:Ino80 complex"/>
    <property type="evidence" value="ECO:0007669"/>
    <property type="project" value="InterPro"/>
</dbReference>
<dbReference type="Proteomes" id="UP000694541">
    <property type="component" value="Unplaced"/>
</dbReference>
<keyword evidence="1" id="KW-0175">Coiled coil</keyword>
<evidence type="ECO:0000256" key="3">
    <source>
        <dbReference type="SAM" id="Phobius"/>
    </source>
</evidence>
<keyword evidence="3" id="KW-1133">Transmembrane helix</keyword>
<feature type="compositionally biased region" description="Basic and acidic residues" evidence="2">
    <location>
        <begin position="8"/>
        <end position="18"/>
    </location>
</feature>
<keyword evidence="3" id="KW-0472">Membrane</keyword>
<keyword evidence="3" id="KW-0812">Transmembrane</keyword>
<reference evidence="5" key="1">
    <citation type="submission" date="2025-08" db="UniProtKB">
        <authorList>
            <consortium name="Ensembl"/>
        </authorList>
    </citation>
    <scope>IDENTIFICATION</scope>
</reference>
<proteinExistence type="predicted"/>
<dbReference type="AlphaFoldDB" id="A0A8B9N8J1"/>
<dbReference type="GO" id="GO:0050699">
    <property type="term" value="F:WW domain binding"/>
    <property type="evidence" value="ECO:0007669"/>
    <property type="project" value="TreeGrafter"/>
</dbReference>
<dbReference type="Pfam" id="PF11669">
    <property type="entry name" value="WBP-1"/>
    <property type="match status" value="1"/>
</dbReference>
<evidence type="ECO:0000313" key="5">
    <source>
        <dbReference type="Ensembl" id="ENSANIP00000020037.1"/>
    </source>
</evidence>
<dbReference type="InterPro" id="IPR006880">
    <property type="entry name" value="INO80B_C"/>
</dbReference>
<evidence type="ECO:0000256" key="2">
    <source>
        <dbReference type="SAM" id="MobiDB-lite"/>
    </source>
</evidence>
<feature type="compositionally biased region" description="Low complexity" evidence="2">
    <location>
        <begin position="420"/>
        <end position="434"/>
    </location>
</feature>
<feature type="region of interest" description="Disordered" evidence="2">
    <location>
        <begin position="87"/>
        <end position="110"/>
    </location>
</feature>
<evidence type="ECO:0000256" key="1">
    <source>
        <dbReference type="SAM" id="Coils"/>
    </source>
</evidence>
<evidence type="ECO:0000313" key="6">
    <source>
        <dbReference type="Proteomes" id="UP000694541"/>
    </source>
</evidence>
<dbReference type="InterPro" id="IPR051994">
    <property type="entry name" value="WW_domain-binding"/>
</dbReference>
<name>A0A8B9N8J1_9AVES</name>
<accession>A0A8B9N8J1</accession>
<feature type="region of interest" description="Disordered" evidence="2">
    <location>
        <begin position="395"/>
        <end position="449"/>
    </location>
</feature>
<feature type="region of interest" description="Disordered" evidence="2">
    <location>
        <begin position="473"/>
        <end position="554"/>
    </location>
</feature>
<reference evidence="5" key="2">
    <citation type="submission" date="2025-09" db="UniProtKB">
        <authorList>
            <consortium name="Ensembl"/>
        </authorList>
    </citation>
    <scope>IDENTIFICATION</scope>
</reference>
<organism evidence="5 6">
    <name type="scientific">Accipiter nisus</name>
    <name type="common">Eurasian sparrowhawk</name>
    <dbReference type="NCBI Taxonomy" id="211598"/>
    <lineage>
        <taxon>Eukaryota</taxon>
        <taxon>Metazoa</taxon>
        <taxon>Chordata</taxon>
        <taxon>Craniata</taxon>
        <taxon>Vertebrata</taxon>
        <taxon>Euteleostomi</taxon>
        <taxon>Archelosauria</taxon>
        <taxon>Archosauria</taxon>
        <taxon>Dinosauria</taxon>
        <taxon>Saurischia</taxon>
        <taxon>Theropoda</taxon>
        <taxon>Coelurosauria</taxon>
        <taxon>Aves</taxon>
        <taxon>Neognathae</taxon>
        <taxon>Neoaves</taxon>
        <taxon>Telluraves</taxon>
        <taxon>Accipitrimorphae</taxon>
        <taxon>Accipitriformes</taxon>
        <taxon>Accipitridae</taxon>
        <taxon>Accipitrinae</taxon>
        <taxon>Accipiter</taxon>
    </lineage>
</organism>
<evidence type="ECO:0000259" key="4">
    <source>
        <dbReference type="SMART" id="SM01406"/>
    </source>
</evidence>
<sequence length="554" mass="61058">MSKAWRRGRMEGGEHGEEAEAGGGHGSHKKKHKKHKKKHKKKHHHEAVGPPPPPAPEPTAGLRKPQLKLKIKLGGQILGTKSVPTFTVVPEAPRSPSPLMVVDEEEEPTEGVPIEQYRAWLDEDSNLDPSPLPDLDSESCFPAREEEEEEEERWLDALEKGELDDNGELKKEVDESLLTARQKALLHKQQSQPLLELPMGYKAKELTEEMLVKREERARKRRLQAAKKAEENKNQTIERLTKTNKAKAREYCPGVNNQPYVCETGHCCGETGCCTYYYELWWFWLLWTILILFSCCCAYRHRRAKLRLQQQQRQREINLIAYHGACNYPASMMDLRMLASFKLPAYEEVAHRPSTPPPPYSAILAQLSGPRGRLGSSSLTLSPSSENYTSCSCESSCATSPSSTSLSVQVTDETERSRASTPSEEGGTSSTGTGASWDLPPEEAPARGAPHKHALFSSTVDFFEADCHPCSDIEEGEEEEGGAAQEEGGSGSEHFRHRRLTGDSGIEVGRCQEEEEGEGEGTHLLGKAGPAPPSRCGLPGQGGGEGPSSPALPV</sequence>
<feature type="transmembrane region" description="Helical" evidence="3">
    <location>
        <begin position="281"/>
        <end position="299"/>
    </location>
</feature>
<dbReference type="PANTHER" id="PTHR16209:SF5">
    <property type="entry name" value="WW DOMAIN-BINDING PROTEIN 1"/>
    <property type="match status" value="1"/>
</dbReference>
<dbReference type="SMART" id="SM01406">
    <property type="entry name" value="PAPA-1"/>
    <property type="match status" value="1"/>
</dbReference>
<keyword evidence="6" id="KW-1185">Reference proteome</keyword>
<feature type="domain" description="INO80 complex subunit B-like conserved region" evidence="4">
    <location>
        <begin position="209"/>
        <end position="281"/>
    </location>
</feature>
<feature type="compositionally biased region" description="Low complexity" evidence="2">
    <location>
        <begin position="395"/>
        <end position="407"/>
    </location>
</feature>
<feature type="region of interest" description="Disordered" evidence="2">
    <location>
        <begin position="1"/>
        <end position="68"/>
    </location>
</feature>
<dbReference type="Ensembl" id="ENSANIT00000020708.1">
    <property type="protein sequence ID" value="ENSANIP00000020037.1"/>
    <property type="gene ID" value="ENSANIG00000013665.1"/>
</dbReference>
<dbReference type="PANTHER" id="PTHR16209">
    <property type="entry name" value="VESICULAR, OVEREXPRESSED IN CANCER, PROSURVIVAL PROTEIN 1"/>
    <property type="match status" value="1"/>
</dbReference>
<feature type="coiled-coil region" evidence="1">
    <location>
        <begin position="212"/>
        <end position="246"/>
    </location>
</feature>